<accession>A0ABR3PNF6</accession>
<dbReference type="PROSITE" id="PS50850">
    <property type="entry name" value="MFS"/>
    <property type="match status" value="1"/>
</dbReference>
<dbReference type="EMBL" id="JBFMKM010000003">
    <property type="protein sequence ID" value="KAL1310957.1"/>
    <property type="molecule type" value="Genomic_DNA"/>
</dbReference>
<keyword evidence="11" id="KW-1185">Reference proteome</keyword>
<dbReference type="InterPro" id="IPR050327">
    <property type="entry name" value="Proton-linked_MCT"/>
</dbReference>
<comment type="similarity">
    <text evidence="2">Belongs to the major facilitator superfamily. Monocarboxylate porter (TC 2.A.1.13) family.</text>
</comment>
<sequence>MAGPQSMSSSTVATDYFRKTSDELEKDDGHHATEAKSLPLVGTSSGRASSANERGDVEKGGVKLGGPPAFDPRHNPDGGLEAWLVLVGGFCCLFCSFGWINCIGVFQEYYQTHQLRSYTSSTIAWIPSCEVFFMFALGPLIGYFFDSYGPRYILLLGTFLHVFGLMMTSLSTEYYQFLLAQGFCSAAGASMCFYPAISVMPTWFFRRRAAAFGAMAAGSSIAGVIFPIMVAQLIPKVGFAWTMRICAFLILFMMTIANMTIKSRLTHRRKKFDILDFLRPLREPPFVLMTLASLFFCFGLFLPINYLPLEAISFGMSQRLSSYLISILNAASLFGRVLPGIIADKIGRFNAMVVLSYFTGIIVLALWLPATANTPIIIFAALYGFGSGAFVSLAPALTAQITPDVRQIGVRTGTVFAFMAIAALCGNPIGGAIIDADQGSWVGLQIWCGVMCIVGASGFLAARVKLEGWRVGVKV</sequence>
<dbReference type="RefSeq" id="XP_069203806.1">
    <property type="nucleotide sequence ID" value="XM_069340338.1"/>
</dbReference>
<feature type="transmembrane region" description="Helical" evidence="8">
    <location>
        <begin position="286"/>
        <end position="308"/>
    </location>
</feature>
<evidence type="ECO:0000256" key="4">
    <source>
        <dbReference type="ARBA" id="ARBA00022692"/>
    </source>
</evidence>
<dbReference type="SUPFAM" id="SSF103473">
    <property type="entry name" value="MFS general substrate transporter"/>
    <property type="match status" value="1"/>
</dbReference>
<feature type="compositionally biased region" description="Basic and acidic residues" evidence="7">
    <location>
        <begin position="23"/>
        <end position="34"/>
    </location>
</feature>
<dbReference type="Gene3D" id="1.20.1250.20">
    <property type="entry name" value="MFS general substrate transporter like domains"/>
    <property type="match status" value="2"/>
</dbReference>
<dbReference type="Proteomes" id="UP001562354">
    <property type="component" value="Unassembled WGS sequence"/>
</dbReference>
<feature type="transmembrane region" description="Helical" evidence="8">
    <location>
        <begin position="408"/>
        <end position="429"/>
    </location>
</feature>
<evidence type="ECO:0000256" key="3">
    <source>
        <dbReference type="ARBA" id="ARBA00022448"/>
    </source>
</evidence>
<gene>
    <name evidence="10" type="ORF">AAFC00_001179</name>
</gene>
<feature type="transmembrane region" description="Helical" evidence="8">
    <location>
        <begin position="122"/>
        <end position="145"/>
    </location>
</feature>
<feature type="transmembrane region" description="Helical" evidence="8">
    <location>
        <begin position="441"/>
        <end position="462"/>
    </location>
</feature>
<comment type="subcellular location">
    <subcellularLocation>
        <location evidence="1">Membrane</location>
        <topology evidence="1">Multi-pass membrane protein</topology>
    </subcellularLocation>
</comment>
<dbReference type="InterPro" id="IPR036259">
    <property type="entry name" value="MFS_trans_sf"/>
</dbReference>
<dbReference type="Pfam" id="PF07690">
    <property type="entry name" value="MFS_1"/>
    <property type="match status" value="1"/>
</dbReference>
<feature type="transmembrane region" description="Helical" evidence="8">
    <location>
        <begin position="83"/>
        <end position="110"/>
    </location>
</feature>
<organism evidence="10 11">
    <name type="scientific">Neodothiora populina</name>
    <dbReference type="NCBI Taxonomy" id="2781224"/>
    <lineage>
        <taxon>Eukaryota</taxon>
        <taxon>Fungi</taxon>
        <taxon>Dikarya</taxon>
        <taxon>Ascomycota</taxon>
        <taxon>Pezizomycotina</taxon>
        <taxon>Dothideomycetes</taxon>
        <taxon>Dothideomycetidae</taxon>
        <taxon>Dothideales</taxon>
        <taxon>Dothioraceae</taxon>
        <taxon>Neodothiora</taxon>
    </lineage>
</organism>
<evidence type="ECO:0000256" key="7">
    <source>
        <dbReference type="SAM" id="MobiDB-lite"/>
    </source>
</evidence>
<protein>
    <recommendedName>
        <fullName evidence="9">Major facilitator superfamily (MFS) profile domain-containing protein</fullName>
    </recommendedName>
</protein>
<feature type="transmembrane region" description="Helical" evidence="8">
    <location>
        <begin position="209"/>
        <end position="234"/>
    </location>
</feature>
<feature type="region of interest" description="Disordered" evidence="7">
    <location>
        <begin position="23"/>
        <end position="68"/>
    </location>
</feature>
<keyword evidence="4 8" id="KW-0812">Transmembrane</keyword>
<comment type="caution">
    <text evidence="10">The sequence shown here is derived from an EMBL/GenBank/DDBJ whole genome shotgun (WGS) entry which is preliminary data.</text>
</comment>
<feature type="compositionally biased region" description="Polar residues" evidence="7">
    <location>
        <begin position="42"/>
        <end position="52"/>
    </location>
</feature>
<evidence type="ECO:0000256" key="6">
    <source>
        <dbReference type="ARBA" id="ARBA00023136"/>
    </source>
</evidence>
<reference evidence="10 11" key="1">
    <citation type="submission" date="2024-07" db="EMBL/GenBank/DDBJ databases">
        <title>Draft sequence of the Neodothiora populina.</title>
        <authorList>
            <person name="Drown D.D."/>
            <person name="Schuette U.S."/>
            <person name="Buechlein A.B."/>
            <person name="Rusch D.R."/>
            <person name="Winton L.W."/>
            <person name="Adams G.A."/>
        </authorList>
    </citation>
    <scope>NUCLEOTIDE SEQUENCE [LARGE SCALE GENOMIC DNA]</scope>
    <source>
        <strain evidence="10 11">CPC 39397</strain>
    </source>
</reference>
<keyword evidence="5 8" id="KW-1133">Transmembrane helix</keyword>
<dbReference type="GeneID" id="95974882"/>
<feature type="domain" description="Major facilitator superfamily (MFS) profile" evidence="9">
    <location>
        <begin position="285"/>
        <end position="475"/>
    </location>
</feature>
<feature type="transmembrane region" description="Helical" evidence="8">
    <location>
        <begin position="240"/>
        <end position="261"/>
    </location>
</feature>
<feature type="transmembrane region" description="Helical" evidence="8">
    <location>
        <begin position="152"/>
        <end position="171"/>
    </location>
</feature>
<dbReference type="InterPro" id="IPR020846">
    <property type="entry name" value="MFS_dom"/>
</dbReference>
<evidence type="ECO:0000256" key="2">
    <source>
        <dbReference type="ARBA" id="ARBA00006727"/>
    </source>
</evidence>
<evidence type="ECO:0000313" key="10">
    <source>
        <dbReference type="EMBL" id="KAL1310957.1"/>
    </source>
</evidence>
<dbReference type="CDD" id="cd17352">
    <property type="entry name" value="MFS_MCT_SLC16"/>
    <property type="match status" value="1"/>
</dbReference>
<name>A0ABR3PNF6_9PEZI</name>
<evidence type="ECO:0000313" key="11">
    <source>
        <dbReference type="Proteomes" id="UP001562354"/>
    </source>
</evidence>
<evidence type="ECO:0000256" key="1">
    <source>
        <dbReference type="ARBA" id="ARBA00004141"/>
    </source>
</evidence>
<feature type="transmembrane region" description="Helical" evidence="8">
    <location>
        <begin position="376"/>
        <end position="396"/>
    </location>
</feature>
<dbReference type="InterPro" id="IPR011701">
    <property type="entry name" value="MFS"/>
</dbReference>
<feature type="transmembrane region" description="Helical" evidence="8">
    <location>
        <begin position="177"/>
        <end position="197"/>
    </location>
</feature>
<dbReference type="PANTHER" id="PTHR11360">
    <property type="entry name" value="MONOCARBOXYLATE TRANSPORTER"/>
    <property type="match status" value="1"/>
</dbReference>
<dbReference type="PANTHER" id="PTHR11360:SF224">
    <property type="entry name" value="MAJOR FACILITATOR SUPERFAMILY (MFS) PROFILE DOMAIN-CONTAINING PROTEIN-RELATED"/>
    <property type="match status" value="1"/>
</dbReference>
<keyword evidence="3" id="KW-0813">Transport</keyword>
<evidence type="ECO:0000256" key="5">
    <source>
        <dbReference type="ARBA" id="ARBA00022989"/>
    </source>
</evidence>
<proteinExistence type="inferred from homology"/>
<evidence type="ECO:0000256" key="8">
    <source>
        <dbReference type="SAM" id="Phobius"/>
    </source>
</evidence>
<feature type="transmembrane region" description="Helical" evidence="8">
    <location>
        <begin position="351"/>
        <end position="370"/>
    </location>
</feature>
<keyword evidence="6 8" id="KW-0472">Membrane</keyword>
<feature type="transmembrane region" description="Helical" evidence="8">
    <location>
        <begin position="320"/>
        <end position="339"/>
    </location>
</feature>
<evidence type="ECO:0000259" key="9">
    <source>
        <dbReference type="PROSITE" id="PS50850"/>
    </source>
</evidence>